<evidence type="ECO:0000313" key="1">
    <source>
        <dbReference type="EMBL" id="JAD21343.1"/>
    </source>
</evidence>
<accession>A0A0A8Y829</accession>
<organism evidence="1">
    <name type="scientific">Arundo donax</name>
    <name type="common">Giant reed</name>
    <name type="synonym">Donax arundinaceus</name>
    <dbReference type="NCBI Taxonomy" id="35708"/>
    <lineage>
        <taxon>Eukaryota</taxon>
        <taxon>Viridiplantae</taxon>
        <taxon>Streptophyta</taxon>
        <taxon>Embryophyta</taxon>
        <taxon>Tracheophyta</taxon>
        <taxon>Spermatophyta</taxon>
        <taxon>Magnoliopsida</taxon>
        <taxon>Liliopsida</taxon>
        <taxon>Poales</taxon>
        <taxon>Poaceae</taxon>
        <taxon>PACMAD clade</taxon>
        <taxon>Arundinoideae</taxon>
        <taxon>Arundineae</taxon>
        <taxon>Arundo</taxon>
    </lineage>
</organism>
<name>A0A0A8Y829_ARUDO</name>
<sequence length="41" mass="4963">MNRLRLSAIYNIADLKYVFRAPNKMLMDIINLERFAKLRFC</sequence>
<protein>
    <submittedName>
        <fullName evidence="1">Uncharacterized protein</fullName>
    </submittedName>
</protein>
<reference evidence="1" key="2">
    <citation type="journal article" date="2015" name="Data Brief">
        <title>Shoot transcriptome of the giant reed, Arundo donax.</title>
        <authorList>
            <person name="Barrero R.A."/>
            <person name="Guerrero F.D."/>
            <person name="Moolhuijzen P."/>
            <person name="Goolsby J.A."/>
            <person name="Tidwell J."/>
            <person name="Bellgard S.E."/>
            <person name="Bellgard M.I."/>
        </authorList>
    </citation>
    <scope>NUCLEOTIDE SEQUENCE</scope>
    <source>
        <tissue evidence="1">Shoot tissue taken approximately 20 cm above the soil surface</tissue>
    </source>
</reference>
<reference evidence="1" key="1">
    <citation type="submission" date="2014-09" db="EMBL/GenBank/DDBJ databases">
        <authorList>
            <person name="Magalhaes I.L.F."/>
            <person name="Oliveira U."/>
            <person name="Santos F.R."/>
            <person name="Vidigal T.H.D.A."/>
            <person name="Brescovit A.D."/>
            <person name="Santos A.J."/>
        </authorList>
    </citation>
    <scope>NUCLEOTIDE SEQUENCE</scope>
    <source>
        <tissue evidence="1">Shoot tissue taken approximately 20 cm above the soil surface</tissue>
    </source>
</reference>
<proteinExistence type="predicted"/>
<dbReference type="AlphaFoldDB" id="A0A0A8Y829"/>
<dbReference type="EMBL" id="GBRH01276552">
    <property type="protein sequence ID" value="JAD21343.1"/>
    <property type="molecule type" value="Transcribed_RNA"/>
</dbReference>